<evidence type="ECO:0000256" key="1">
    <source>
        <dbReference type="ARBA" id="ARBA00004418"/>
    </source>
</evidence>
<evidence type="ECO:0000256" key="2">
    <source>
        <dbReference type="ARBA" id="ARBA00005695"/>
    </source>
</evidence>
<dbReference type="EMBL" id="FXAK01000005">
    <property type="protein sequence ID" value="SMF51898.1"/>
    <property type="molecule type" value="Genomic_DNA"/>
</dbReference>
<dbReference type="CDD" id="cd08493">
    <property type="entry name" value="PBP2_DppA_like"/>
    <property type="match status" value="1"/>
</dbReference>
<comment type="subcellular location">
    <subcellularLocation>
        <location evidence="1">Periplasm</location>
    </subcellularLocation>
</comment>
<dbReference type="Gene3D" id="3.90.76.10">
    <property type="entry name" value="Dipeptide-binding Protein, Domain 1"/>
    <property type="match status" value="1"/>
</dbReference>
<dbReference type="GO" id="GO:0030288">
    <property type="term" value="C:outer membrane-bounded periplasmic space"/>
    <property type="evidence" value="ECO:0007669"/>
    <property type="project" value="TreeGrafter"/>
</dbReference>
<keyword evidence="3 4" id="KW-0732">Signal</keyword>
<dbReference type="PROSITE" id="PS01040">
    <property type="entry name" value="SBP_BACTERIAL_5"/>
    <property type="match status" value="1"/>
</dbReference>
<dbReference type="PANTHER" id="PTHR30290">
    <property type="entry name" value="PERIPLASMIC BINDING COMPONENT OF ABC TRANSPORTER"/>
    <property type="match status" value="1"/>
</dbReference>
<dbReference type="InterPro" id="IPR000914">
    <property type="entry name" value="SBP_5_dom"/>
</dbReference>
<dbReference type="InterPro" id="IPR039424">
    <property type="entry name" value="SBP_5"/>
</dbReference>
<gene>
    <name evidence="6" type="ORF">SAMN02982917_2863</name>
</gene>
<feature type="chain" id="PRO_5012891694" evidence="4">
    <location>
        <begin position="32"/>
        <end position="540"/>
    </location>
</feature>
<dbReference type="InterPro" id="IPR023765">
    <property type="entry name" value="SBP_5_CS"/>
</dbReference>
<dbReference type="SUPFAM" id="SSF53850">
    <property type="entry name" value="Periplasmic binding protein-like II"/>
    <property type="match status" value="1"/>
</dbReference>
<feature type="domain" description="Solute-binding protein family 5" evidence="5">
    <location>
        <begin position="79"/>
        <end position="454"/>
    </location>
</feature>
<feature type="signal peptide" evidence="4">
    <location>
        <begin position="1"/>
        <end position="31"/>
    </location>
</feature>
<organism evidence="6 7">
    <name type="scientific">Azospirillum oryzae</name>
    <dbReference type="NCBI Taxonomy" id="286727"/>
    <lineage>
        <taxon>Bacteria</taxon>
        <taxon>Pseudomonadati</taxon>
        <taxon>Pseudomonadota</taxon>
        <taxon>Alphaproteobacteria</taxon>
        <taxon>Rhodospirillales</taxon>
        <taxon>Azospirillaceae</taxon>
        <taxon>Azospirillum</taxon>
    </lineage>
</organism>
<protein>
    <submittedName>
        <fullName evidence="6">Dipeptide transport system substrate-binding protein</fullName>
    </submittedName>
</protein>
<dbReference type="AlphaFoldDB" id="A0A1X7FGV6"/>
<reference evidence="6 7" key="1">
    <citation type="submission" date="2017-04" db="EMBL/GenBank/DDBJ databases">
        <authorList>
            <person name="Afonso C.L."/>
            <person name="Miller P.J."/>
            <person name="Scott M.A."/>
            <person name="Spackman E."/>
            <person name="Goraichik I."/>
            <person name="Dimitrov K.M."/>
            <person name="Suarez D.L."/>
            <person name="Swayne D.E."/>
        </authorList>
    </citation>
    <scope>NUCLEOTIDE SEQUENCE [LARGE SCALE GENOMIC DNA]</scope>
    <source>
        <strain evidence="6 7">A2P</strain>
    </source>
</reference>
<name>A0A1X7FGV6_9PROT</name>
<accession>A0A1X7FGV6</accession>
<evidence type="ECO:0000256" key="4">
    <source>
        <dbReference type="SAM" id="SignalP"/>
    </source>
</evidence>
<comment type="similarity">
    <text evidence="2">Belongs to the bacterial solute-binding protein 5 family.</text>
</comment>
<dbReference type="Proteomes" id="UP000192936">
    <property type="component" value="Unassembled WGS sequence"/>
</dbReference>
<proteinExistence type="inferred from homology"/>
<dbReference type="STRING" id="286727.SAMN02982917_2863"/>
<dbReference type="GO" id="GO:0043190">
    <property type="term" value="C:ATP-binding cassette (ABC) transporter complex"/>
    <property type="evidence" value="ECO:0007669"/>
    <property type="project" value="InterPro"/>
</dbReference>
<dbReference type="InterPro" id="IPR030678">
    <property type="entry name" value="Peptide/Ni-bd"/>
</dbReference>
<dbReference type="GO" id="GO:1904680">
    <property type="term" value="F:peptide transmembrane transporter activity"/>
    <property type="evidence" value="ECO:0007669"/>
    <property type="project" value="TreeGrafter"/>
</dbReference>
<dbReference type="Gene3D" id="3.40.190.10">
    <property type="entry name" value="Periplasmic binding protein-like II"/>
    <property type="match status" value="1"/>
</dbReference>
<dbReference type="Pfam" id="PF00496">
    <property type="entry name" value="SBP_bac_5"/>
    <property type="match status" value="1"/>
</dbReference>
<sequence>MPLPLKTSIRSLAKGAVVLIGLAGLSGPALADKSLVYCTEGNPQGFNAQVSTSGTTVNATTPLFNNLVEFGPAGQIMNSGLAESYRISDDGLVYEFHLRRNVSFHSNELFTPSRSLNADDVLFTINRQWQADHPYHAVGTANYEYFRGMGLPDLLKSVEKLDDHTVRITLTHSEAPFLADLAMPFLSIQSAEYADVLMKAGKQDLFDERPIGTGPFRLVSFHKDVAIRYKAFDGYWRGRQPLDNLIYSITPNIAVRLNKLRSGECHVMIFPNPAELGAIAKDPNLVIEQQDGRNVAYMAFNTGKPPLNDVRVRRALTMAIDKRTLVDAVYQNGGSPAKNPIPPGMWSYDDGIEDYPFDPAAARRLLAEAGYSEGFSLDLWYTPVTRPYLPNGKRAAEMIRENLERVGIKVTLYTDSWSNYRRQVTQGDPDMVIYGWTGDNGDPDNFLYFLLSCGAVRPGGANLARWCNPAFEDRITKAKVTTDVERRTAYYKEAQRIFHEEVPWFPIANSIIAVAHRKEVKNYTNNIFNQDFSGVDIEPQ</sequence>
<dbReference type="PIRSF" id="PIRSF002741">
    <property type="entry name" value="MppA"/>
    <property type="match status" value="1"/>
</dbReference>
<dbReference type="RefSeq" id="WP_085086348.1">
    <property type="nucleotide sequence ID" value="NZ_FXAK01000005.1"/>
</dbReference>
<dbReference type="PANTHER" id="PTHR30290:SF38">
    <property type="entry name" value="D,D-DIPEPTIDE-BINDING PERIPLASMIC PROTEIN DDPA-RELATED"/>
    <property type="match status" value="1"/>
</dbReference>
<dbReference type="Gene3D" id="3.10.105.10">
    <property type="entry name" value="Dipeptide-binding Protein, Domain 3"/>
    <property type="match status" value="1"/>
</dbReference>
<dbReference type="GO" id="GO:0042938">
    <property type="term" value="P:dipeptide transport"/>
    <property type="evidence" value="ECO:0007669"/>
    <property type="project" value="TreeGrafter"/>
</dbReference>
<evidence type="ECO:0000259" key="5">
    <source>
        <dbReference type="Pfam" id="PF00496"/>
    </source>
</evidence>
<evidence type="ECO:0000313" key="6">
    <source>
        <dbReference type="EMBL" id="SMF51898.1"/>
    </source>
</evidence>
<dbReference type="OrthoDB" id="9803988at2"/>
<evidence type="ECO:0000313" key="7">
    <source>
        <dbReference type="Proteomes" id="UP000192936"/>
    </source>
</evidence>
<evidence type="ECO:0000256" key="3">
    <source>
        <dbReference type="ARBA" id="ARBA00022729"/>
    </source>
</evidence>